<dbReference type="RefSeq" id="WP_026656200.1">
    <property type="nucleotide sequence ID" value="NC_022538.1"/>
</dbReference>
<accession>U4KJY8</accession>
<keyword evidence="1" id="KW-1133">Transmembrane helix</keyword>
<feature type="transmembrane region" description="Helical" evidence="1">
    <location>
        <begin position="91"/>
        <end position="109"/>
    </location>
</feature>
<feature type="transmembrane region" description="Helical" evidence="1">
    <location>
        <begin position="12"/>
        <end position="32"/>
    </location>
</feature>
<evidence type="ECO:0000313" key="2">
    <source>
        <dbReference type="EMBL" id="CCV63904.1"/>
    </source>
</evidence>
<dbReference type="EMBL" id="FO681347">
    <property type="protein sequence ID" value="CCV63904.1"/>
    <property type="molecule type" value="Genomic_DNA"/>
</dbReference>
<reference evidence="2 3" key="1">
    <citation type="journal article" date="2013" name="J. Mol. Microbiol. Biotechnol.">
        <title>Analysis of the Complete Genomes of Acholeplasma brassicae , A. palmae and A. laidlawii and Their Comparison to the Obligate Parasites from ' Candidatus Phytoplasma'.</title>
        <authorList>
            <person name="Kube M."/>
            <person name="Siewert C."/>
            <person name="Migdoll A.M."/>
            <person name="Duduk B."/>
            <person name="Holz S."/>
            <person name="Rabus R."/>
            <person name="Seemuller E."/>
            <person name="Mitrovic J."/>
            <person name="Muller I."/>
            <person name="Buttner C."/>
            <person name="Reinhardt R."/>
        </authorList>
    </citation>
    <scope>NUCLEOTIDE SEQUENCE [LARGE SCALE GENOMIC DNA]</scope>
    <source>
        <strain evidence="2 3">J233</strain>
    </source>
</reference>
<evidence type="ECO:0000313" key="3">
    <source>
        <dbReference type="Proteomes" id="UP000032740"/>
    </source>
</evidence>
<keyword evidence="1" id="KW-0472">Membrane</keyword>
<dbReference type="AlphaFoldDB" id="U4KJY8"/>
<gene>
    <name evidence="2" type="ORF">BN85403270</name>
</gene>
<proteinExistence type="predicted"/>
<dbReference type="KEGG" id="apal:BN85403270"/>
<sequence>MLNKNIKRYKIACGLIILLSFLYDFFTITFLVVFNNDMTWNKNIYSWIILFNILFMIIIVISVINTIRLVVKLIQFNENPYPYFHFKRSAIVYFLIPIIILIFFFNIKIEVVESVAALLIALIFTVISIYYLIMDKRLRKVYELENLKN</sequence>
<protein>
    <submittedName>
        <fullName evidence="2">Uncharacterized protein</fullName>
    </submittedName>
</protein>
<dbReference type="Proteomes" id="UP000032740">
    <property type="component" value="Chromosome"/>
</dbReference>
<name>U4KJY8_ALTPJ</name>
<keyword evidence="1" id="KW-0812">Transmembrane</keyword>
<dbReference type="HOGENOM" id="CLU_1736548_0_0_14"/>
<feature type="transmembrane region" description="Helical" evidence="1">
    <location>
        <begin position="115"/>
        <end position="133"/>
    </location>
</feature>
<feature type="transmembrane region" description="Helical" evidence="1">
    <location>
        <begin position="44"/>
        <end position="71"/>
    </location>
</feature>
<evidence type="ECO:0000256" key="1">
    <source>
        <dbReference type="SAM" id="Phobius"/>
    </source>
</evidence>
<dbReference type="STRING" id="1318466.BN85403270"/>
<organism evidence="2 3">
    <name type="scientific">Alteracholeplasma palmae (strain ATCC 49389 / J233)</name>
    <name type="common">Acholeplasma palmae</name>
    <dbReference type="NCBI Taxonomy" id="1318466"/>
    <lineage>
        <taxon>Bacteria</taxon>
        <taxon>Bacillati</taxon>
        <taxon>Mycoplasmatota</taxon>
        <taxon>Mollicutes</taxon>
        <taxon>Acholeplasmatales</taxon>
        <taxon>Acholeplasmataceae</taxon>
        <taxon>Acholeplasma</taxon>
    </lineage>
</organism>
<keyword evidence="3" id="KW-1185">Reference proteome</keyword>